<dbReference type="GeneID" id="33556948"/>
<feature type="compositionally biased region" description="Low complexity" evidence="1">
    <location>
        <begin position="46"/>
        <end position="72"/>
    </location>
</feature>
<gene>
    <name evidence="2" type="ORF">BD324DRAFT_619202</name>
</gene>
<evidence type="ECO:0000256" key="1">
    <source>
        <dbReference type="SAM" id="MobiDB-lite"/>
    </source>
</evidence>
<dbReference type="InParanoid" id="A0A1Y1UML7"/>
<keyword evidence="3" id="KW-1185">Reference proteome</keyword>
<accession>A0A1Y1UML7</accession>
<feature type="region of interest" description="Disordered" evidence="1">
    <location>
        <begin position="1"/>
        <end position="124"/>
    </location>
</feature>
<organism evidence="2 3">
    <name type="scientific">Kockovaella imperatae</name>
    <dbReference type="NCBI Taxonomy" id="4999"/>
    <lineage>
        <taxon>Eukaryota</taxon>
        <taxon>Fungi</taxon>
        <taxon>Dikarya</taxon>
        <taxon>Basidiomycota</taxon>
        <taxon>Agaricomycotina</taxon>
        <taxon>Tremellomycetes</taxon>
        <taxon>Tremellales</taxon>
        <taxon>Cuniculitremaceae</taxon>
        <taxon>Kockovaella</taxon>
    </lineage>
</organism>
<protein>
    <submittedName>
        <fullName evidence="2">Uncharacterized protein</fullName>
    </submittedName>
</protein>
<comment type="caution">
    <text evidence="2">The sequence shown here is derived from an EMBL/GenBank/DDBJ whole genome shotgun (WGS) entry which is preliminary data.</text>
</comment>
<proteinExistence type="predicted"/>
<evidence type="ECO:0000313" key="2">
    <source>
        <dbReference type="EMBL" id="ORX39301.1"/>
    </source>
</evidence>
<dbReference type="AlphaFoldDB" id="A0A1Y1UML7"/>
<dbReference type="Proteomes" id="UP000193218">
    <property type="component" value="Unassembled WGS sequence"/>
</dbReference>
<dbReference type="EMBL" id="NBSH01000003">
    <property type="protein sequence ID" value="ORX39301.1"/>
    <property type="molecule type" value="Genomic_DNA"/>
</dbReference>
<dbReference type="RefSeq" id="XP_021873164.1">
    <property type="nucleotide sequence ID" value="XM_022015140.1"/>
</dbReference>
<sequence>MLSGIDELFDAVSDPPRSGHDAFPRHQIHWTFGNADEVDDDVPIGSSSRSLNVLPSSSTPSRQRQPSFRRPTLPSCAGKKSPARIINSPNQRDRNPLDLSFGASPSKAEIEQRSGVIPARPKRASKSAEQTLSKCELAVLALCQAKEIQMFTMNGGFSVFGQRKDGFASQ</sequence>
<name>A0A1Y1UML7_9TREE</name>
<evidence type="ECO:0000313" key="3">
    <source>
        <dbReference type="Proteomes" id="UP000193218"/>
    </source>
</evidence>
<reference evidence="2 3" key="1">
    <citation type="submission" date="2017-03" db="EMBL/GenBank/DDBJ databases">
        <title>Widespread Adenine N6-methylation of Active Genes in Fungi.</title>
        <authorList>
            <consortium name="DOE Joint Genome Institute"/>
            <person name="Mondo S.J."/>
            <person name="Dannebaum R.O."/>
            <person name="Kuo R.C."/>
            <person name="Louie K.B."/>
            <person name="Bewick A.J."/>
            <person name="Labutti K."/>
            <person name="Haridas S."/>
            <person name="Kuo A."/>
            <person name="Salamov A."/>
            <person name="Ahrendt S.R."/>
            <person name="Lau R."/>
            <person name="Bowen B.P."/>
            <person name="Lipzen A."/>
            <person name="Sullivan W."/>
            <person name="Andreopoulos W.B."/>
            <person name="Clum A."/>
            <person name="Lindquist E."/>
            <person name="Daum C."/>
            <person name="Northen T.R."/>
            <person name="Ramamoorthy G."/>
            <person name="Schmitz R.J."/>
            <person name="Gryganskyi A."/>
            <person name="Culley D."/>
            <person name="Magnuson J."/>
            <person name="James T.Y."/>
            <person name="O'Malley M.A."/>
            <person name="Stajich J.E."/>
            <person name="Spatafora J.W."/>
            <person name="Visel A."/>
            <person name="Grigoriev I.V."/>
        </authorList>
    </citation>
    <scope>NUCLEOTIDE SEQUENCE [LARGE SCALE GENOMIC DNA]</scope>
    <source>
        <strain evidence="2 3">NRRL Y-17943</strain>
    </source>
</reference>